<dbReference type="EMBL" id="GL376612">
    <property type="status" value="NOT_ANNOTATED_CDS"/>
    <property type="molecule type" value="Genomic_DNA"/>
</dbReference>
<evidence type="ECO:0000313" key="5">
    <source>
        <dbReference type="Proteomes" id="UP000019132"/>
    </source>
</evidence>
<reference evidence="4" key="3">
    <citation type="submission" date="2015-02" db="UniProtKB">
        <authorList>
            <consortium name="EnsemblProtists"/>
        </authorList>
    </citation>
    <scope>IDENTIFICATION</scope>
    <source>
        <strain evidence="4">DAOM BR144</strain>
    </source>
</reference>
<dbReference type="STRING" id="431595.K3X5Y8"/>
<name>K3X5Y8_GLOUD</name>
<feature type="domain" description="Peroxisomal ATPase PEX1 N-terminal C-lobe" evidence="3">
    <location>
        <begin position="98"/>
        <end position="151"/>
    </location>
</feature>
<dbReference type="Gene3D" id="3.10.330.10">
    <property type="match status" value="1"/>
</dbReference>
<keyword evidence="5" id="KW-1185">Reference proteome</keyword>
<dbReference type="Proteomes" id="UP000019132">
    <property type="component" value="Unassembled WGS sequence"/>
</dbReference>
<evidence type="ECO:0000259" key="3">
    <source>
        <dbReference type="Pfam" id="PF09262"/>
    </source>
</evidence>
<dbReference type="GO" id="GO:0007031">
    <property type="term" value="P:peroxisome organization"/>
    <property type="evidence" value="ECO:0007669"/>
    <property type="project" value="InterPro"/>
</dbReference>
<proteinExistence type="predicted"/>
<dbReference type="Pfam" id="PF09262">
    <property type="entry name" value="PEX-1N"/>
    <property type="match status" value="1"/>
</dbReference>
<dbReference type="SUPFAM" id="SSF54585">
    <property type="entry name" value="Cdc48 domain 2-like"/>
    <property type="match status" value="1"/>
</dbReference>
<protein>
    <recommendedName>
        <fullName evidence="3">Peroxisomal ATPase PEX1 N-terminal C-lobe domain-containing protein</fullName>
    </recommendedName>
</protein>
<reference evidence="5" key="1">
    <citation type="journal article" date="2010" name="Genome Biol.">
        <title>Genome sequence of the necrotrophic plant pathogen Pythium ultimum reveals original pathogenicity mechanisms and effector repertoire.</title>
        <authorList>
            <person name="Levesque C.A."/>
            <person name="Brouwer H."/>
            <person name="Cano L."/>
            <person name="Hamilton J.P."/>
            <person name="Holt C."/>
            <person name="Huitema E."/>
            <person name="Raffaele S."/>
            <person name="Robideau G.P."/>
            <person name="Thines M."/>
            <person name="Win J."/>
            <person name="Zerillo M.M."/>
            <person name="Beakes G.W."/>
            <person name="Boore J.L."/>
            <person name="Busam D."/>
            <person name="Dumas B."/>
            <person name="Ferriera S."/>
            <person name="Fuerstenberg S.I."/>
            <person name="Gachon C.M."/>
            <person name="Gaulin E."/>
            <person name="Govers F."/>
            <person name="Grenville-Briggs L."/>
            <person name="Horner N."/>
            <person name="Hostetler J."/>
            <person name="Jiang R.H."/>
            <person name="Johnson J."/>
            <person name="Krajaejun T."/>
            <person name="Lin H."/>
            <person name="Meijer H.J."/>
            <person name="Moore B."/>
            <person name="Morris P."/>
            <person name="Phuntmart V."/>
            <person name="Puiu D."/>
            <person name="Shetty J."/>
            <person name="Stajich J.E."/>
            <person name="Tripathy S."/>
            <person name="Wawra S."/>
            <person name="van West P."/>
            <person name="Whitty B.R."/>
            <person name="Coutinho P.M."/>
            <person name="Henrissat B."/>
            <person name="Martin F."/>
            <person name="Thomas P.D."/>
            <person name="Tyler B.M."/>
            <person name="De Vries R.P."/>
            <person name="Kamoun S."/>
            <person name="Yandell M."/>
            <person name="Tisserat N."/>
            <person name="Buell C.R."/>
        </authorList>
    </citation>
    <scope>NUCLEOTIDE SEQUENCE</scope>
    <source>
        <strain evidence="5">DAOM:BR144</strain>
    </source>
</reference>
<dbReference type="HOGENOM" id="CLU_1424752_0_0_1"/>
<evidence type="ECO:0000256" key="2">
    <source>
        <dbReference type="ARBA" id="ARBA00022840"/>
    </source>
</evidence>
<dbReference type="InParanoid" id="K3X5Y8"/>
<evidence type="ECO:0000256" key="1">
    <source>
        <dbReference type="ARBA" id="ARBA00022741"/>
    </source>
</evidence>
<sequence length="156" mass="17477">MSTCFVNLPRAFMQAFLNGPDMNGAGSTILELSWETVDGYVQRVCVGWIGGLVKDIRSDVIEMSAEFARCCGIQDHLEKMPQAFVGVHVVDMLPIAREVNVEPCTPDDWELIQLHAGLLETELLRQMCVVNDKQVTPIWVHQNILIRIRVSLPVGM</sequence>
<keyword evidence="2" id="KW-0067">ATP-binding</keyword>
<dbReference type="InterPro" id="IPR029067">
    <property type="entry name" value="CDC48_domain_2-like_sf"/>
</dbReference>
<organism evidence="4 5">
    <name type="scientific">Globisporangium ultimum (strain ATCC 200006 / CBS 805.95 / DAOM BR144)</name>
    <name type="common">Pythium ultimum</name>
    <dbReference type="NCBI Taxonomy" id="431595"/>
    <lineage>
        <taxon>Eukaryota</taxon>
        <taxon>Sar</taxon>
        <taxon>Stramenopiles</taxon>
        <taxon>Oomycota</taxon>
        <taxon>Peronosporomycetes</taxon>
        <taxon>Pythiales</taxon>
        <taxon>Pythiaceae</taxon>
        <taxon>Globisporangium</taxon>
    </lineage>
</organism>
<dbReference type="GO" id="GO:0005777">
    <property type="term" value="C:peroxisome"/>
    <property type="evidence" value="ECO:0007669"/>
    <property type="project" value="InterPro"/>
</dbReference>
<dbReference type="VEuPathDB" id="FungiDB:PYU1_G012611"/>
<dbReference type="eggNOG" id="KOG0735">
    <property type="taxonomic scope" value="Eukaryota"/>
</dbReference>
<accession>K3X5Y8</accession>
<keyword evidence="1" id="KW-0547">Nucleotide-binding</keyword>
<dbReference type="AlphaFoldDB" id="K3X5Y8"/>
<dbReference type="GO" id="GO:0005524">
    <property type="term" value="F:ATP binding"/>
    <property type="evidence" value="ECO:0007669"/>
    <property type="project" value="UniProtKB-KW"/>
</dbReference>
<reference evidence="5" key="2">
    <citation type="submission" date="2010-04" db="EMBL/GenBank/DDBJ databases">
        <authorList>
            <person name="Buell R."/>
            <person name="Hamilton J."/>
            <person name="Hostetler J."/>
        </authorList>
    </citation>
    <scope>NUCLEOTIDE SEQUENCE [LARGE SCALE GENOMIC DNA]</scope>
    <source>
        <strain evidence="5">DAOM:BR144</strain>
    </source>
</reference>
<dbReference type="InterPro" id="IPR015342">
    <property type="entry name" value="PEX1-N_C-lobe"/>
</dbReference>
<dbReference type="EnsemblProtists" id="PYU1_T012637">
    <property type="protein sequence ID" value="PYU1_T012637"/>
    <property type="gene ID" value="PYU1_G012611"/>
</dbReference>
<evidence type="ECO:0000313" key="4">
    <source>
        <dbReference type="EnsemblProtists" id="PYU1_T012637"/>
    </source>
</evidence>